<evidence type="ECO:0000256" key="12">
    <source>
        <dbReference type="SAM" id="Coils"/>
    </source>
</evidence>
<organism evidence="14 15">
    <name type="scientific">Schistosoma rodhaini</name>
    <dbReference type="NCBI Taxonomy" id="6188"/>
    <lineage>
        <taxon>Eukaryota</taxon>
        <taxon>Metazoa</taxon>
        <taxon>Spiralia</taxon>
        <taxon>Lophotrochozoa</taxon>
        <taxon>Platyhelminthes</taxon>
        <taxon>Trematoda</taxon>
        <taxon>Digenea</taxon>
        <taxon>Strigeidida</taxon>
        <taxon>Schistosomatoidea</taxon>
        <taxon>Schistosomatidae</taxon>
        <taxon>Schistosoma</taxon>
    </lineage>
</organism>
<comment type="subunit">
    <text evidence="11">Oligomeric complex composed of two heavy chains and two light chains.</text>
</comment>
<name>A0AA85F421_9TREM</name>
<dbReference type="Proteomes" id="UP000050792">
    <property type="component" value="Unassembled WGS sequence"/>
</dbReference>
<dbReference type="GO" id="GO:0019894">
    <property type="term" value="F:kinesin binding"/>
    <property type="evidence" value="ECO:0007669"/>
    <property type="project" value="TreeGrafter"/>
</dbReference>
<keyword evidence="14" id="KW-1185">Reference proteome</keyword>
<dbReference type="Gene3D" id="1.25.40.10">
    <property type="entry name" value="Tetratricopeptide repeat domain"/>
    <property type="match status" value="1"/>
</dbReference>
<dbReference type="WBParaSite" id="SRDH1_34230.3">
    <property type="protein sequence ID" value="SRDH1_34230.3"/>
    <property type="gene ID" value="SRDH1_34230"/>
</dbReference>
<feature type="coiled-coil region" evidence="12">
    <location>
        <begin position="92"/>
        <end position="140"/>
    </location>
</feature>
<evidence type="ECO:0000256" key="10">
    <source>
        <dbReference type="PROSITE-ProRule" id="PRU00339"/>
    </source>
</evidence>
<dbReference type="GO" id="GO:0005871">
    <property type="term" value="C:kinesin complex"/>
    <property type="evidence" value="ECO:0007669"/>
    <property type="project" value="UniProtKB-UniRule"/>
</dbReference>
<sequence length="487" mass="55180">MSVQSGKSASVDFWCWDEVVRKTKSTVLVLESLRSEQQQISADLDLIANSKDADQHDILYAKEKASSLDSIIQKICKGLDDANVVILFCDYLQKVEAEKQKLRYQSRRLFQENSWLRDELAVAQEAHRKSELKIVQLEEEVKHLQFSSELRKYDSSEPVESSGLTDGEKNNDKTALDLGFPPDDKEEGDQYGMTQSQTVSMSQGVHNYEIPTRLRTLHNLVIQYASEGRYEVAVPLCKQALEDLERNSGRNHPDVATMLNILALVYRDQGKYREAATLLNDALTIREKTLGPEHPAVAATLNNLAVLYGKRGKYKEAEPLCKRALLIRENVLGQDHPDVAKQLNNLALLCQNQGKYEEASAYLKQGKYAEAEKLYKEVLTRAHEKEFGKISDTNKPIWMLAEERQSGQLTNANKDISETVQSMWSRISRLENPTVGTTLRNLVALYRRQGKFDAADIIDEYASYSRTSSVSEPHQKGPINVNPSRRL</sequence>
<evidence type="ECO:0000256" key="11">
    <source>
        <dbReference type="RuleBase" id="RU367020"/>
    </source>
</evidence>
<feature type="compositionally biased region" description="Basic and acidic residues" evidence="13">
    <location>
        <begin position="166"/>
        <end position="175"/>
    </location>
</feature>
<evidence type="ECO:0000313" key="14">
    <source>
        <dbReference type="Proteomes" id="UP000050792"/>
    </source>
</evidence>
<dbReference type="InterPro" id="IPR019734">
    <property type="entry name" value="TPR_rpt"/>
</dbReference>
<comment type="function">
    <text evidence="11">Kinesin is a microtubule-associated force-producing protein that play a role in organelle transport.</text>
</comment>
<keyword evidence="7 12" id="KW-0175">Coiled coil</keyword>
<dbReference type="GO" id="GO:0005737">
    <property type="term" value="C:cytoplasm"/>
    <property type="evidence" value="ECO:0007669"/>
    <property type="project" value="TreeGrafter"/>
</dbReference>
<reference evidence="14" key="1">
    <citation type="submission" date="2022-06" db="EMBL/GenBank/DDBJ databases">
        <authorList>
            <person name="Berger JAMES D."/>
            <person name="Berger JAMES D."/>
        </authorList>
    </citation>
    <scope>NUCLEOTIDE SEQUENCE [LARGE SCALE GENOMIC DNA]</scope>
</reference>
<reference evidence="15" key="2">
    <citation type="submission" date="2023-11" db="UniProtKB">
        <authorList>
            <consortium name="WormBaseParasite"/>
        </authorList>
    </citation>
    <scope>IDENTIFICATION</scope>
</reference>
<feature type="region of interest" description="Disordered" evidence="13">
    <location>
        <begin position="153"/>
        <end position="193"/>
    </location>
</feature>
<evidence type="ECO:0000256" key="6">
    <source>
        <dbReference type="ARBA" id="ARBA00022803"/>
    </source>
</evidence>
<protein>
    <recommendedName>
        <fullName evidence="11">Kinesin light chain</fullName>
    </recommendedName>
</protein>
<keyword evidence="4 11" id="KW-0493">Microtubule</keyword>
<feature type="repeat" description="TPR" evidence="10">
    <location>
        <begin position="256"/>
        <end position="289"/>
    </location>
</feature>
<keyword evidence="6 10" id="KW-0802">TPR repeat</keyword>
<dbReference type="Pfam" id="PF13424">
    <property type="entry name" value="TPR_12"/>
    <property type="match status" value="1"/>
</dbReference>
<dbReference type="PANTHER" id="PTHR45783:SF3">
    <property type="entry name" value="KINESIN LIGHT CHAIN"/>
    <property type="match status" value="1"/>
</dbReference>
<proteinExistence type="inferred from homology"/>
<dbReference type="PRINTS" id="PR00381">
    <property type="entry name" value="KINESINLIGHT"/>
</dbReference>
<evidence type="ECO:0000256" key="9">
    <source>
        <dbReference type="ARBA" id="ARBA00023212"/>
    </source>
</evidence>
<evidence type="ECO:0000256" key="2">
    <source>
        <dbReference type="ARBA" id="ARBA00009622"/>
    </source>
</evidence>
<keyword evidence="3 11" id="KW-0963">Cytoplasm</keyword>
<dbReference type="GO" id="GO:0005874">
    <property type="term" value="C:microtubule"/>
    <property type="evidence" value="ECO:0007669"/>
    <property type="project" value="UniProtKB-UniRule"/>
</dbReference>
<evidence type="ECO:0000256" key="8">
    <source>
        <dbReference type="ARBA" id="ARBA00023175"/>
    </source>
</evidence>
<dbReference type="PANTHER" id="PTHR45783">
    <property type="entry name" value="KINESIN LIGHT CHAIN"/>
    <property type="match status" value="1"/>
</dbReference>
<feature type="region of interest" description="Disordered" evidence="13">
    <location>
        <begin position="466"/>
        <end position="487"/>
    </location>
</feature>
<comment type="subcellular location">
    <subcellularLocation>
        <location evidence="1 11">Cytoplasm</location>
        <location evidence="1 11">Cytoskeleton</location>
    </subcellularLocation>
</comment>
<accession>A0AA85F421</accession>
<dbReference type="AlphaFoldDB" id="A0AA85F421"/>
<comment type="similarity">
    <text evidence="2 11">Belongs to the kinesin light chain family.</text>
</comment>
<evidence type="ECO:0000256" key="3">
    <source>
        <dbReference type="ARBA" id="ARBA00022490"/>
    </source>
</evidence>
<evidence type="ECO:0000256" key="5">
    <source>
        <dbReference type="ARBA" id="ARBA00022737"/>
    </source>
</evidence>
<evidence type="ECO:0000256" key="13">
    <source>
        <dbReference type="SAM" id="MobiDB-lite"/>
    </source>
</evidence>
<keyword evidence="9 11" id="KW-0206">Cytoskeleton</keyword>
<evidence type="ECO:0000256" key="4">
    <source>
        <dbReference type="ARBA" id="ARBA00022701"/>
    </source>
</evidence>
<evidence type="ECO:0000256" key="7">
    <source>
        <dbReference type="ARBA" id="ARBA00023054"/>
    </source>
</evidence>
<evidence type="ECO:0000313" key="15">
    <source>
        <dbReference type="WBParaSite" id="SRDH1_34230.3"/>
    </source>
</evidence>
<dbReference type="InterPro" id="IPR002151">
    <property type="entry name" value="Kinesin_light"/>
</dbReference>
<keyword evidence="8 11" id="KW-0505">Motor protein</keyword>
<evidence type="ECO:0000256" key="1">
    <source>
        <dbReference type="ARBA" id="ARBA00004245"/>
    </source>
</evidence>
<dbReference type="SMART" id="SM00028">
    <property type="entry name" value="TPR"/>
    <property type="match status" value="3"/>
</dbReference>
<keyword evidence="5" id="KW-0677">Repeat</keyword>
<dbReference type="PROSITE" id="PS50005">
    <property type="entry name" value="TPR"/>
    <property type="match status" value="1"/>
</dbReference>
<dbReference type="SUPFAM" id="SSF48452">
    <property type="entry name" value="TPR-like"/>
    <property type="match status" value="1"/>
</dbReference>
<dbReference type="InterPro" id="IPR011990">
    <property type="entry name" value="TPR-like_helical_dom_sf"/>
</dbReference>
<dbReference type="Pfam" id="PF13374">
    <property type="entry name" value="TPR_10"/>
    <property type="match status" value="1"/>
</dbReference>
<dbReference type="GO" id="GO:0007018">
    <property type="term" value="P:microtubule-based movement"/>
    <property type="evidence" value="ECO:0007669"/>
    <property type="project" value="TreeGrafter"/>
</dbReference>